<dbReference type="InterPro" id="IPR015943">
    <property type="entry name" value="WD40/YVTN_repeat-like_dom_sf"/>
</dbReference>
<comment type="similarity">
    <text evidence="1">Belongs to the WD repeat WDR55 family.</text>
</comment>
<dbReference type="OMA" id="QAIHPTE"/>
<dbReference type="SUPFAM" id="SSF50978">
    <property type="entry name" value="WD40 repeat-like"/>
    <property type="match status" value="1"/>
</dbReference>
<dbReference type="Pfam" id="PF24796">
    <property type="entry name" value="WDR55"/>
    <property type="match status" value="1"/>
</dbReference>
<proteinExistence type="inferred from homology"/>
<evidence type="ECO:0000256" key="1">
    <source>
        <dbReference type="ARBA" id="ARBA00007625"/>
    </source>
</evidence>
<gene>
    <name evidence="8" type="ORF">WOLCODRAFT_82904</name>
</gene>
<dbReference type="Proteomes" id="UP000218811">
    <property type="component" value="Unassembled WGS sequence"/>
</dbReference>
<name>A0A2H3JJQ7_WOLCO</name>
<protein>
    <recommendedName>
        <fullName evidence="4">WD repeat-containing protein JIP5</fullName>
    </recommendedName>
    <alternativeName>
        <fullName evidence="5">WD repeat-containing protein jip5</fullName>
    </alternativeName>
</protein>
<evidence type="ECO:0000256" key="2">
    <source>
        <dbReference type="ARBA" id="ARBA00022574"/>
    </source>
</evidence>
<dbReference type="PANTHER" id="PTHR44019:SF20">
    <property type="entry name" value="WD REPEAT-CONTAINING PROTEIN 55"/>
    <property type="match status" value="1"/>
</dbReference>
<dbReference type="EMBL" id="KB467898">
    <property type="protein sequence ID" value="PCH36904.1"/>
    <property type="molecule type" value="Genomic_DNA"/>
</dbReference>
<keyword evidence="9" id="KW-1185">Reference proteome</keyword>
<dbReference type="SMART" id="SM00320">
    <property type="entry name" value="WD40"/>
    <property type="match status" value="4"/>
</dbReference>
<evidence type="ECO:0000256" key="5">
    <source>
        <dbReference type="ARBA" id="ARBA00039514"/>
    </source>
</evidence>
<keyword evidence="3" id="KW-0677">Repeat</keyword>
<feature type="region of interest" description="Disordered" evidence="7">
    <location>
        <begin position="300"/>
        <end position="428"/>
    </location>
</feature>
<dbReference type="PANTHER" id="PTHR44019">
    <property type="entry name" value="WD REPEAT-CONTAINING PROTEIN 55"/>
    <property type="match status" value="1"/>
</dbReference>
<feature type="compositionally biased region" description="Basic residues" evidence="7">
    <location>
        <begin position="394"/>
        <end position="417"/>
    </location>
</feature>
<dbReference type="InterPro" id="IPR036322">
    <property type="entry name" value="WD40_repeat_dom_sf"/>
</dbReference>
<keyword evidence="2 6" id="KW-0853">WD repeat</keyword>
<dbReference type="InterPro" id="IPR050505">
    <property type="entry name" value="WDR55/POC1"/>
</dbReference>
<dbReference type="STRING" id="742152.A0A2H3JJQ7"/>
<evidence type="ECO:0000313" key="9">
    <source>
        <dbReference type="Proteomes" id="UP000218811"/>
    </source>
</evidence>
<evidence type="ECO:0000256" key="4">
    <source>
        <dbReference type="ARBA" id="ARBA00039238"/>
    </source>
</evidence>
<evidence type="ECO:0000256" key="3">
    <source>
        <dbReference type="ARBA" id="ARBA00022737"/>
    </source>
</evidence>
<evidence type="ECO:0000256" key="6">
    <source>
        <dbReference type="PROSITE-ProRule" id="PRU00221"/>
    </source>
</evidence>
<dbReference type="AlphaFoldDB" id="A0A2H3JJQ7"/>
<feature type="compositionally biased region" description="Acidic residues" evidence="7">
    <location>
        <begin position="307"/>
        <end position="326"/>
    </location>
</feature>
<sequence length="428" mass="47071">MPDISVGTQIFDLIFHPTDSLVFTGLLTGHIEAFSYDEQGNHEHKLSLRPSKRSCRALAIDEDGGKLWTAGKAKAIHTIDVPTGEIVETRSNAHDAPVNRMKHLTQFMFASGDDDGVVKLWDSRKPEAVRSYNQHFDFISDFLYLPDGKQLVTTSGDGTLSVIDIRSKKTEPIAQSEDQEDELLSIVPIMGGKKFVVGTQLGILSIFNRQKGWGDCVDRVPGHPHSIDTLCALPSSYPSSRSTILTGSSDGLLRAVQLFPTKLLGVVADHGEFPIERIAVDRGGEGRWVGSAGHEEVIKLTNLREVFEDEDADEDAEENEDEEEEGDGGKESKKSGSGSESSSDDNEESRDGGEQLDEDEKDEDEKEDEEKDKSETGARQNTDSSDDESEAEKNKRKRKNSKNPLHVAKRAKSGRKHVGADGSFFADL</sequence>
<reference evidence="8 9" key="1">
    <citation type="journal article" date="2012" name="Science">
        <title>The Paleozoic origin of enzymatic lignin decomposition reconstructed from 31 fungal genomes.</title>
        <authorList>
            <person name="Floudas D."/>
            <person name="Binder M."/>
            <person name="Riley R."/>
            <person name="Barry K."/>
            <person name="Blanchette R.A."/>
            <person name="Henrissat B."/>
            <person name="Martinez A.T."/>
            <person name="Otillar R."/>
            <person name="Spatafora J.W."/>
            <person name="Yadav J.S."/>
            <person name="Aerts A."/>
            <person name="Benoit I."/>
            <person name="Boyd A."/>
            <person name="Carlson A."/>
            <person name="Copeland A."/>
            <person name="Coutinho P.M."/>
            <person name="de Vries R.P."/>
            <person name="Ferreira P."/>
            <person name="Findley K."/>
            <person name="Foster B."/>
            <person name="Gaskell J."/>
            <person name="Glotzer D."/>
            <person name="Gorecki P."/>
            <person name="Heitman J."/>
            <person name="Hesse C."/>
            <person name="Hori C."/>
            <person name="Igarashi K."/>
            <person name="Jurgens J.A."/>
            <person name="Kallen N."/>
            <person name="Kersten P."/>
            <person name="Kohler A."/>
            <person name="Kuees U."/>
            <person name="Kumar T.K.A."/>
            <person name="Kuo A."/>
            <person name="LaButti K."/>
            <person name="Larrondo L.F."/>
            <person name="Lindquist E."/>
            <person name="Ling A."/>
            <person name="Lombard V."/>
            <person name="Lucas S."/>
            <person name="Lundell T."/>
            <person name="Martin R."/>
            <person name="McLaughlin D.J."/>
            <person name="Morgenstern I."/>
            <person name="Morin E."/>
            <person name="Murat C."/>
            <person name="Nagy L.G."/>
            <person name="Nolan M."/>
            <person name="Ohm R.A."/>
            <person name="Patyshakuliyeva A."/>
            <person name="Rokas A."/>
            <person name="Ruiz-Duenas F.J."/>
            <person name="Sabat G."/>
            <person name="Salamov A."/>
            <person name="Samejima M."/>
            <person name="Schmutz J."/>
            <person name="Slot J.C."/>
            <person name="St John F."/>
            <person name="Stenlid J."/>
            <person name="Sun H."/>
            <person name="Sun S."/>
            <person name="Syed K."/>
            <person name="Tsang A."/>
            <person name="Wiebenga A."/>
            <person name="Young D."/>
            <person name="Pisabarro A."/>
            <person name="Eastwood D.C."/>
            <person name="Martin F."/>
            <person name="Cullen D."/>
            <person name="Grigoriev I.V."/>
            <person name="Hibbett D.S."/>
        </authorList>
    </citation>
    <scope>NUCLEOTIDE SEQUENCE [LARGE SCALE GENOMIC DNA]</scope>
    <source>
        <strain evidence="8 9">MD-104</strain>
    </source>
</reference>
<feature type="compositionally biased region" description="Acidic residues" evidence="7">
    <location>
        <begin position="342"/>
        <end position="370"/>
    </location>
</feature>
<feature type="repeat" description="WD" evidence="6">
    <location>
        <begin position="132"/>
        <end position="173"/>
    </location>
</feature>
<evidence type="ECO:0000313" key="8">
    <source>
        <dbReference type="EMBL" id="PCH36904.1"/>
    </source>
</evidence>
<dbReference type="PROSITE" id="PS50082">
    <property type="entry name" value="WD_REPEATS_2"/>
    <property type="match status" value="2"/>
</dbReference>
<dbReference type="InterPro" id="IPR001680">
    <property type="entry name" value="WD40_rpt"/>
</dbReference>
<accession>A0A2H3JJQ7</accession>
<feature type="repeat" description="WD" evidence="6">
    <location>
        <begin position="108"/>
        <end position="131"/>
    </location>
</feature>
<dbReference type="Gene3D" id="2.130.10.10">
    <property type="entry name" value="YVTN repeat-like/Quinoprotein amine dehydrogenase"/>
    <property type="match status" value="2"/>
</dbReference>
<organism evidence="8 9">
    <name type="scientific">Wolfiporia cocos (strain MD-104)</name>
    <name type="common">Brown rot fungus</name>
    <dbReference type="NCBI Taxonomy" id="742152"/>
    <lineage>
        <taxon>Eukaryota</taxon>
        <taxon>Fungi</taxon>
        <taxon>Dikarya</taxon>
        <taxon>Basidiomycota</taxon>
        <taxon>Agaricomycotina</taxon>
        <taxon>Agaricomycetes</taxon>
        <taxon>Polyporales</taxon>
        <taxon>Phaeolaceae</taxon>
        <taxon>Wolfiporia</taxon>
    </lineage>
</organism>
<dbReference type="OrthoDB" id="2288928at2759"/>
<evidence type="ECO:0000256" key="7">
    <source>
        <dbReference type="SAM" id="MobiDB-lite"/>
    </source>
</evidence>